<dbReference type="EMBL" id="CAJVQC010002800">
    <property type="protein sequence ID" value="CAG8517444.1"/>
    <property type="molecule type" value="Genomic_DNA"/>
</dbReference>
<protein>
    <submittedName>
        <fullName evidence="1">12224_t:CDS:1</fullName>
    </submittedName>
</protein>
<evidence type="ECO:0000313" key="1">
    <source>
        <dbReference type="EMBL" id="CAG8517444.1"/>
    </source>
</evidence>
<keyword evidence="2" id="KW-1185">Reference proteome</keyword>
<organism evidence="1 2">
    <name type="scientific">Racocetra persica</name>
    <dbReference type="NCBI Taxonomy" id="160502"/>
    <lineage>
        <taxon>Eukaryota</taxon>
        <taxon>Fungi</taxon>
        <taxon>Fungi incertae sedis</taxon>
        <taxon>Mucoromycota</taxon>
        <taxon>Glomeromycotina</taxon>
        <taxon>Glomeromycetes</taxon>
        <taxon>Diversisporales</taxon>
        <taxon>Gigasporaceae</taxon>
        <taxon>Racocetra</taxon>
    </lineage>
</organism>
<accession>A0ACA9L8Z1</accession>
<dbReference type="Proteomes" id="UP000789920">
    <property type="component" value="Unassembled WGS sequence"/>
</dbReference>
<reference evidence="1" key="1">
    <citation type="submission" date="2021-06" db="EMBL/GenBank/DDBJ databases">
        <authorList>
            <person name="Kallberg Y."/>
            <person name="Tangrot J."/>
            <person name="Rosling A."/>
        </authorList>
    </citation>
    <scope>NUCLEOTIDE SEQUENCE</scope>
    <source>
        <strain evidence="1">MA461A</strain>
    </source>
</reference>
<evidence type="ECO:0000313" key="2">
    <source>
        <dbReference type="Proteomes" id="UP000789920"/>
    </source>
</evidence>
<name>A0ACA9L8Z1_9GLOM</name>
<comment type="caution">
    <text evidence="1">The sequence shown here is derived from an EMBL/GenBank/DDBJ whole genome shotgun (WGS) entry which is preliminary data.</text>
</comment>
<sequence>MVSQRILALVYILTLLLLLPNQSLSSPTLDKRTNEGKERVYNLTITKGPCSPDGFKRDIFLINGQFPGPLIEADREDTIVLNVKNELCEDTSIHSHGIFQRGTPWFDGVPGQSQCGIPPNETFTYKYKVCQTQYIEGLVGPLIVHEPNDPYRKEYDEEIIVLLQDWYHDDSKKLLATFLSPESEGNEPSPDNGLINGKNHYNCSWAPKGSDCVDGAPLAQFKFVHGKKYRIRIINTSAFSAFIFSIDEHPLDVIEVEGTITKRHTVHRLPINVAQRYSVIVTADKPKKKYWMRSEMEIGCFPKQPDNLDPLIKAVVSYEDCDDEKWPSTTAWTDKVEECVDLDTKDLKPYKPKKIPDCTRKIEMVVEFKPDEANVTRGFINNATYKIDMKYPTINKVYDGKTEFAADQHGHVFWVLGTGGNGTTPDYNSLNTIDPIERDTTTIPAGGWTILRFVADNPGVWGFHCHIEVIS</sequence>
<proteinExistence type="predicted"/>
<gene>
    <name evidence="1" type="ORF">RPERSI_LOCUS2542</name>
</gene>